<reference evidence="1 2" key="1">
    <citation type="submission" date="2019-05" db="EMBL/GenBank/DDBJ databases">
        <title>Another draft genome of Portunus trituberculatus and its Hox gene families provides insights of decapod evolution.</title>
        <authorList>
            <person name="Jeong J.-H."/>
            <person name="Song I."/>
            <person name="Kim S."/>
            <person name="Choi T."/>
            <person name="Kim D."/>
            <person name="Ryu S."/>
            <person name="Kim W."/>
        </authorList>
    </citation>
    <scope>NUCLEOTIDE SEQUENCE [LARGE SCALE GENOMIC DNA]</scope>
    <source>
        <tissue evidence="1">Muscle</tissue>
    </source>
</reference>
<proteinExistence type="predicted"/>
<evidence type="ECO:0000313" key="1">
    <source>
        <dbReference type="EMBL" id="MPC55079.1"/>
    </source>
</evidence>
<dbReference type="Proteomes" id="UP000324222">
    <property type="component" value="Unassembled WGS sequence"/>
</dbReference>
<dbReference type="AlphaFoldDB" id="A0A5B7GBQ6"/>
<gene>
    <name evidence="1" type="ORF">E2C01_049012</name>
</gene>
<organism evidence="1 2">
    <name type="scientific">Portunus trituberculatus</name>
    <name type="common">Swimming crab</name>
    <name type="synonym">Neptunus trituberculatus</name>
    <dbReference type="NCBI Taxonomy" id="210409"/>
    <lineage>
        <taxon>Eukaryota</taxon>
        <taxon>Metazoa</taxon>
        <taxon>Ecdysozoa</taxon>
        <taxon>Arthropoda</taxon>
        <taxon>Crustacea</taxon>
        <taxon>Multicrustacea</taxon>
        <taxon>Malacostraca</taxon>
        <taxon>Eumalacostraca</taxon>
        <taxon>Eucarida</taxon>
        <taxon>Decapoda</taxon>
        <taxon>Pleocyemata</taxon>
        <taxon>Brachyura</taxon>
        <taxon>Eubrachyura</taxon>
        <taxon>Portunoidea</taxon>
        <taxon>Portunidae</taxon>
        <taxon>Portuninae</taxon>
        <taxon>Portunus</taxon>
    </lineage>
</organism>
<keyword evidence="2" id="KW-1185">Reference proteome</keyword>
<name>A0A5B7GBQ6_PORTR</name>
<sequence length="31" mass="3657">MWSLLWSLATEEHKGELGVPWVRGLRSQHPR</sequence>
<evidence type="ECO:0000313" key="2">
    <source>
        <dbReference type="Proteomes" id="UP000324222"/>
    </source>
</evidence>
<accession>A0A5B7GBQ6</accession>
<protein>
    <submittedName>
        <fullName evidence="1">Uncharacterized protein</fullName>
    </submittedName>
</protein>
<dbReference type="EMBL" id="VSRR010012869">
    <property type="protein sequence ID" value="MPC55079.1"/>
    <property type="molecule type" value="Genomic_DNA"/>
</dbReference>
<comment type="caution">
    <text evidence="1">The sequence shown here is derived from an EMBL/GenBank/DDBJ whole genome shotgun (WGS) entry which is preliminary data.</text>
</comment>